<evidence type="ECO:0000313" key="3">
    <source>
        <dbReference type="Proteomes" id="UP000245647"/>
    </source>
</evidence>
<dbReference type="Proteomes" id="UP000245647">
    <property type="component" value="Unassembled WGS sequence"/>
</dbReference>
<dbReference type="PANTHER" id="PTHR38593">
    <property type="entry name" value="BLR2558 PROTEIN"/>
    <property type="match status" value="1"/>
</dbReference>
<accession>A0A2U2PCC4</accession>
<evidence type="ECO:0000259" key="1">
    <source>
        <dbReference type="Pfam" id="PF13628"/>
    </source>
</evidence>
<dbReference type="Gene3D" id="1.20.1260.10">
    <property type="match status" value="1"/>
</dbReference>
<organism evidence="2 3">
    <name type="scientific">Pararcticibacter amylolyticus</name>
    <dbReference type="NCBI Taxonomy" id="2173175"/>
    <lineage>
        <taxon>Bacteria</taxon>
        <taxon>Pseudomonadati</taxon>
        <taxon>Bacteroidota</taxon>
        <taxon>Sphingobacteriia</taxon>
        <taxon>Sphingobacteriales</taxon>
        <taxon>Sphingobacteriaceae</taxon>
        <taxon>Pararcticibacter</taxon>
    </lineage>
</organism>
<dbReference type="EMBL" id="QEAS01000018">
    <property type="protein sequence ID" value="PWG79051.1"/>
    <property type="molecule type" value="Genomic_DNA"/>
</dbReference>
<sequence length="145" mass="16184">QSQQFVTEAGSANRFEIETATLAKERSDNAQIETFANHMLEDHGTATVELKMVAEANGLSLATPPAMTQKHQERYNKLAAITDVNAFEKEYASMMEDSHEETIDLFEYAAGHADIEAIRQFAAGKIDVLRHHLEEAEALDDMFNP</sequence>
<dbReference type="RefSeq" id="WP_109417495.1">
    <property type="nucleotide sequence ID" value="NZ_QEAS01000018.1"/>
</dbReference>
<reference evidence="2 3" key="1">
    <citation type="submission" date="2018-04" db="EMBL/GenBank/DDBJ databases">
        <title>Pedobacter chongqingensis sp. nov., isolated from a rottenly hemp rope.</title>
        <authorList>
            <person name="Cai Y."/>
        </authorList>
    </citation>
    <scope>NUCLEOTIDE SEQUENCE [LARGE SCALE GENOMIC DNA]</scope>
    <source>
        <strain evidence="2 3">FJ4-8</strain>
    </source>
</reference>
<dbReference type="Pfam" id="PF13628">
    <property type="entry name" value="DUF4142"/>
    <property type="match status" value="1"/>
</dbReference>
<feature type="non-terminal residue" evidence="2">
    <location>
        <position position="1"/>
    </location>
</feature>
<evidence type="ECO:0000313" key="2">
    <source>
        <dbReference type="EMBL" id="PWG79051.1"/>
    </source>
</evidence>
<keyword evidence="3" id="KW-1185">Reference proteome</keyword>
<protein>
    <recommendedName>
        <fullName evidence="1">DUF4142 domain-containing protein</fullName>
    </recommendedName>
</protein>
<dbReference type="InterPro" id="IPR025419">
    <property type="entry name" value="DUF4142"/>
</dbReference>
<feature type="domain" description="DUF4142" evidence="1">
    <location>
        <begin position="2"/>
        <end position="139"/>
    </location>
</feature>
<gene>
    <name evidence="2" type="ORF">DDR33_19560</name>
</gene>
<proteinExistence type="predicted"/>
<dbReference type="AlphaFoldDB" id="A0A2U2PCC4"/>
<comment type="caution">
    <text evidence="2">The sequence shown here is derived from an EMBL/GenBank/DDBJ whole genome shotgun (WGS) entry which is preliminary data.</text>
</comment>
<dbReference type="PANTHER" id="PTHR38593:SF1">
    <property type="entry name" value="BLR2558 PROTEIN"/>
    <property type="match status" value="1"/>
</dbReference>
<name>A0A2U2PCC4_9SPHI</name>
<dbReference type="InterPro" id="IPR012347">
    <property type="entry name" value="Ferritin-like"/>
</dbReference>
<dbReference type="OrthoDB" id="883203at2"/>